<proteinExistence type="predicted"/>
<gene>
    <name evidence="1" type="ORF">PLXY2_LOCUS3337</name>
</gene>
<reference evidence="1" key="1">
    <citation type="submission" date="2020-11" db="EMBL/GenBank/DDBJ databases">
        <authorList>
            <person name="Whiteford S."/>
        </authorList>
    </citation>
    <scope>NUCLEOTIDE SEQUENCE</scope>
</reference>
<evidence type="ECO:0000313" key="1">
    <source>
        <dbReference type="EMBL" id="CAG9104997.1"/>
    </source>
</evidence>
<comment type="caution">
    <text evidence="1">The sequence shown here is derived from an EMBL/GenBank/DDBJ whole genome shotgun (WGS) entry which is preliminary data.</text>
</comment>
<sequence length="65" mass="8077">CTRQCHCQKTQKWKINCIENRGDETNRTNFYLENYENVVVDYFEPCDLQEDINIRPRWCRWSFLL</sequence>
<evidence type="ECO:0000313" key="2">
    <source>
        <dbReference type="Proteomes" id="UP000653454"/>
    </source>
</evidence>
<feature type="non-terminal residue" evidence="1">
    <location>
        <position position="1"/>
    </location>
</feature>
<organism evidence="1 2">
    <name type="scientific">Plutella xylostella</name>
    <name type="common">Diamondback moth</name>
    <name type="synonym">Plutella maculipennis</name>
    <dbReference type="NCBI Taxonomy" id="51655"/>
    <lineage>
        <taxon>Eukaryota</taxon>
        <taxon>Metazoa</taxon>
        <taxon>Ecdysozoa</taxon>
        <taxon>Arthropoda</taxon>
        <taxon>Hexapoda</taxon>
        <taxon>Insecta</taxon>
        <taxon>Pterygota</taxon>
        <taxon>Neoptera</taxon>
        <taxon>Endopterygota</taxon>
        <taxon>Lepidoptera</taxon>
        <taxon>Glossata</taxon>
        <taxon>Ditrysia</taxon>
        <taxon>Yponomeutoidea</taxon>
        <taxon>Plutellidae</taxon>
        <taxon>Plutella</taxon>
    </lineage>
</organism>
<name>A0A8S4DWJ4_PLUXY</name>
<dbReference type="EMBL" id="CAJHNJ030000008">
    <property type="protein sequence ID" value="CAG9104997.1"/>
    <property type="molecule type" value="Genomic_DNA"/>
</dbReference>
<dbReference type="AlphaFoldDB" id="A0A8S4DWJ4"/>
<keyword evidence="2" id="KW-1185">Reference proteome</keyword>
<protein>
    <submittedName>
        <fullName evidence="1">(diamondback moth) hypothetical protein</fullName>
    </submittedName>
</protein>
<dbReference type="Proteomes" id="UP000653454">
    <property type="component" value="Unassembled WGS sequence"/>
</dbReference>
<accession>A0A8S4DWJ4</accession>